<dbReference type="Pfam" id="PF00356">
    <property type="entry name" value="LacI"/>
    <property type="match status" value="1"/>
</dbReference>
<name>A0A146G984_TERSA</name>
<dbReference type="Gene3D" id="1.10.260.40">
    <property type="entry name" value="lambda repressor-like DNA-binding domains"/>
    <property type="match status" value="1"/>
</dbReference>
<evidence type="ECO:0000313" key="5">
    <source>
        <dbReference type="EMBL" id="GAT33832.1"/>
    </source>
</evidence>
<evidence type="ECO:0000313" key="6">
    <source>
        <dbReference type="Proteomes" id="UP000076023"/>
    </source>
</evidence>
<dbReference type="GO" id="GO:0000976">
    <property type="term" value="F:transcription cis-regulatory region binding"/>
    <property type="evidence" value="ECO:0007669"/>
    <property type="project" value="TreeGrafter"/>
</dbReference>
<dbReference type="RefSeq" id="WP_075079519.1">
    <property type="nucleotide sequence ID" value="NZ_BDCO01000002.1"/>
</dbReference>
<dbReference type="SUPFAM" id="SSF47413">
    <property type="entry name" value="lambda repressor-like DNA-binding domains"/>
    <property type="match status" value="1"/>
</dbReference>
<dbReference type="STRING" id="690879.TSACC_22251"/>
<dbReference type="Gene3D" id="3.40.50.2300">
    <property type="match status" value="2"/>
</dbReference>
<reference evidence="6" key="1">
    <citation type="journal article" date="2017" name="Genome Announc.">
        <title>Draft Genome Sequence of Terrimicrobium sacchariphilum NM-5T, a Facultative Anaerobic Soil Bacterium of the Class Spartobacteria.</title>
        <authorList>
            <person name="Qiu Y.L."/>
            <person name="Tourlousse D.M."/>
            <person name="Matsuura N."/>
            <person name="Ohashi A."/>
            <person name="Sekiguchi Y."/>
        </authorList>
    </citation>
    <scope>NUCLEOTIDE SEQUENCE [LARGE SCALE GENOMIC DNA]</scope>
    <source>
        <strain evidence="6">NM-5</strain>
    </source>
</reference>
<dbReference type="GO" id="GO:0003700">
    <property type="term" value="F:DNA-binding transcription factor activity"/>
    <property type="evidence" value="ECO:0007669"/>
    <property type="project" value="TreeGrafter"/>
</dbReference>
<evidence type="ECO:0000256" key="3">
    <source>
        <dbReference type="ARBA" id="ARBA00023163"/>
    </source>
</evidence>
<evidence type="ECO:0000259" key="4">
    <source>
        <dbReference type="PROSITE" id="PS50932"/>
    </source>
</evidence>
<accession>A0A146G984</accession>
<dbReference type="AlphaFoldDB" id="A0A146G984"/>
<dbReference type="Proteomes" id="UP000076023">
    <property type="component" value="Unassembled WGS sequence"/>
</dbReference>
<organism evidence="5 6">
    <name type="scientific">Terrimicrobium sacchariphilum</name>
    <dbReference type="NCBI Taxonomy" id="690879"/>
    <lineage>
        <taxon>Bacteria</taxon>
        <taxon>Pseudomonadati</taxon>
        <taxon>Verrucomicrobiota</taxon>
        <taxon>Terrimicrobiia</taxon>
        <taxon>Terrimicrobiales</taxon>
        <taxon>Terrimicrobiaceae</taxon>
        <taxon>Terrimicrobium</taxon>
    </lineage>
</organism>
<keyword evidence="1" id="KW-0805">Transcription regulation</keyword>
<dbReference type="PANTHER" id="PTHR30146">
    <property type="entry name" value="LACI-RELATED TRANSCRIPTIONAL REPRESSOR"/>
    <property type="match status" value="1"/>
</dbReference>
<comment type="caution">
    <text evidence="5">The sequence shown here is derived from an EMBL/GenBank/DDBJ whole genome shotgun (WGS) entry which is preliminary data.</text>
</comment>
<keyword evidence="6" id="KW-1185">Reference proteome</keyword>
<dbReference type="InterPro" id="IPR000843">
    <property type="entry name" value="HTH_LacI"/>
</dbReference>
<dbReference type="InParanoid" id="A0A146G984"/>
<evidence type="ECO:0000256" key="2">
    <source>
        <dbReference type="ARBA" id="ARBA00023125"/>
    </source>
</evidence>
<dbReference type="CDD" id="cd01392">
    <property type="entry name" value="HTH_LacI"/>
    <property type="match status" value="1"/>
</dbReference>
<protein>
    <submittedName>
        <fullName evidence="5">LacI family transcriptional regulator</fullName>
    </submittedName>
</protein>
<keyword evidence="2" id="KW-0238">DNA-binding</keyword>
<keyword evidence="3" id="KW-0804">Transcription</keyword>
<dbReference type="InterPro" id="IPR010982">
    <property type="entry name" value="Lambda_DNA-bd_dom_sf"/>
</dbReference>
<dbReference type="SUPFAM" id="SSF53822">
    <property type="entry name" value="Periplasmic binding protein-like I"/>
    <property type="match status" value="1"/>
</dbReference>
<dbReference type="EMBL" id="BDCO01000002">
    <property type="protein sequence ID" value="GAT33832.1"/>
    <property type="molecule type" value="Genomic_DNA"/>
</dbReference>
<gene>
    <name evidence="5" type="ORF">TSACC_22251</name>
</gene>
<dbReference type="SMART" id="SM00354">
    <property type="entry name" value="HTH_LACI"/>
    <property type="match status" value="1"/>
</dbReference>
<dbReference type="InterPro" id="IPR028082">
    <property type="entry name" value="Peripla_BP_I"/>
</dbReference>
<dbReference type="PANTHER" id="PTHR30146:SF109">
    <property type="entry name" value="HTH-TYPE TRANSCRIPTIONAL REGULATOR GALS"/>
    <property type="match status" value="1"/>
</dbReference>
<proteinExistence type="predicted"/>
<dbReference type="OrthoDB" id="184082at2"/>
<sequence>MANQLTIARQLGVTQATVSMALRNHPRVSLKMRERVQQMARELDYRPNPYVTSLMTTIREGRSPQDFGCIAILVDEVSEHAWLDWHRETYSANYEGYRKEANQHGYHVECFCLRAPDSSPELVDRRLRARGIQGIILAAPRLSHRWPELNFRWENYAAVAVSHTWRQPAVNRVSTYHTQSMVMCYQSMLARGCRRIGFCQPTLSHIHEIPSLWMAGYLMSQWEFSDLPKLEPFVGTVHDTSEEEFRRWFKRWKPDALITAIGDEAPRLAAMGVPCHRQDGRGVQISCLNRSRDSQFPGIDESHETLGRKASEVVINQLMRNKVGFPEHPTEVLVPGKWIDIPTPSLALSSR</sequence>
<dbReference type="PROSITE" id="PS50932">
    <property type="entry name" value="HTH_LACI_2"/>
    <property type="match status" value="1"/>
</dbReference>
<evidence type="ECO:0000256" key="1">
    <source>
        <dbReference type="ARBA" id="ARBA00023015"/>
    </source>
</evidence>
<feature type="domain" description="HTH lacI-type" evidence="4">
    <location>
        <begin position="2"/>
        <end position="56"/>
    </location>
</feature>